<dbReference type="AlphaFoldDB" id="A0A512ITN9"/>
<dbReference type="RefSeq" id="WP_147080832.1">
    <property type="nucleotide sequence ID" value="NZ_BJZT01000037.1"/>
</dbReference>
<keyword evidence="2" id="KW-0732">Signal</keyword>
<name>A0A512ITN9_9HYPH</name>
<evidence type="ECO:0000256" key="1">
    <source>
        <dbReference type="SAM" id="MobiDB-lite"/>
    </source>
</evidence>
<dbReference type="EMBL" id="BJZT01000037">
    <property type="protein sequence ID" value="GEP01009.1"/>
    <property type="molecule type" value="Genomic_DNA"/>
</dbReference>
<gene>
    <name evidence="3" type="ORF">MHA02_33960</name>
</gene>
<evidence type="ECO:0000313" key="4">
    <source>
        <dbReference type="Proteomes" id="UP000321258"/>
    </source>
</evidence>
<evidence type="ECO:0000313" key="3">
    <source>
        <dbReference type="EMBL" id="GEP01009.1"/>
    </source>
</evidence>
<organism evidence="3 4">
    <name type="scientific">Methylobacterium haplocladii</name>
    <dbReference type="NCBI Taxonomy" id="1176176"/>
    <lineage>
        <taxon>Bacteria</taxon>
        <taxon>Pseudomonadati</taxon>
        <taxon>Pseudomonadota</taxon>
        <taxon>Alphaproteobacteria</taxon>
        <taxon>Hyphomicrobiales</taxon>
        <taxon>Methylobacteriaceae</taxon>
        <taxon>Methylobacterium</taxon>
    </lineage>
</organism>
<feature type="region of interest" description="Disordered" evidence="1">
    <location>
        <begin position="42"/>
        <end position="91"/>
    </location>
</feature>
<comment type="caution">
    <text evidence="3">The sequence shown here is derived from an EMBL/GenBank/DDBJ whole genome shotgun (WGS) entry which is preliminary data.</text>
</comment>
<proteinExistence type="predicted"/>
<dbReference type="OrthoDB" id="7998979at2"/>
<evidence type="ECO:0000256" key="2">
    <source>
        <dbReference type="SAM" id="SignalP"/>
    </source>
</evidence>
<feature type="chain" id="PRO_5021860479" description="Outer membrane protein beta-barrel domain-containing protein" evidence="2">
    <location>
        <begin position="26"/>
        <end position="91"/>
    </location>
</feature>
<sequence>MSIDQPSRTLFVLVVLALGASSACAEDFTGFYAGVNAGYAFDRSRDERGGPNALPDVSPRPDDAGSLPPSALTASQSPAMRGSRAERPPQR</sequence>
<accession>A0A512ITN9</accession>
<feature type="signal peptide" evidence="2">
    <location>
        <begin position="1"/>
        <end position="25"/>
    </location>
</feature>
<protein>
    <recommendedName>
        <fullName evidence="5">Outer membrane protein beta-barrel domain-containing protein</fullName>
    </recommendedName>
</protein>
<evidence type="ECO:0008006" key="5">
    <source>
        <dbReference type="Google" id="ProtNLM"/>
    </source>
</evidence>
<dbReference type="Proteomes" id="UP000321258">
    <property type="component" value="Unassembled WGS sequence"/>
</dbReference>
<keyword evidence="4" id="KW-1185">Reference proteome</keyword>
<reference evidence="3 4" key="1">
    <citation type="submission" date="2019-07" db="EMBL/GenBank/DDBJ databases">
        <title>Whole genome shotgun sequence of Methylobacterium haplocladii NBRC 107714.</title>
        <authorList>
            <person name="Hosoyama A."/>
            <person name="Uohara A."/>
            <person name="Ohji S."/>
            <person name="Ichikawa N."/>
        </authorList>
    </citation>
    <scope>NUCLEOTIDE SEQUENCE [LARGE SCALE GENOMIC DNA]</scope>
    <source>
        <strain evidence="3 4">NBRC 107714</strain>
    </source>
</reference>